<name>A0ABS9BEN5_9BACT</name>
<dbReference type="SUPFAM" id="SSF54637">
    <property type="entry name" value="Thioesterase/thiol ester dehydrase-isomerase"/>
    <property type="match status" value="1"/>
</dbReference>
<sequence length="161" mass="17975">MHDSNSFLQLVNSSFRFRLFMLMKLPSAFFAGVRVVSASDERCDVSVPFKWFSQNPFRSTYFACLAMAAEMSTGLLAMSQTWKRQPAVSMLVTGLEAAYHKKATGITIFTCSQGREIAEAVNLAVTTGEAQMIRILSRGVTQSGELVAEFYITWSFKTKKI</sequence>
<evidence type="ECO:0000313" key="1">
    <source>
        <dbReference type="EMBL" id="MCF1714062.1"/>
    </source>
</evidence>
<dbReference type="Pfam" id="PF14539">
    <property type="entry name" value="DUF4442"/>
    <property type="match status" value="1"/>
</dbReference>
<reference evidence="1 2" key="1">
    <citation type="submission" date="2022-01" db="EMBL/GenBank/DDBJ databases">
        <title>Flavihumibacter sp. nov., isolated from sediment of a river.</title>
        <authorList>
            <person name="Liu H."/>
        </authorList>
    </citation>
    <scope>NUCLEOTIDE SEQUENCE [LARGE SCALE GENOMIC DNA]</scope>
    <source>
        <strain evidence="1 2">RY-1</strain>
    </source>
</reference>
<keyword evidence="2" id="KW-1185">Reference proteome</keyword>
<dbReference type="InterPro" id="IPR027961">
    <property type="entry name" value="DUF4442"/>
</dbReference>
<dbReference type="Proteomes" id="UP001200145">
    <property type="component" value="Unassembled WGS sequence"/>
</dbReference>
<dbReference type="Gene3D" id="3.10.129.10">
    <property type="entry name" value="Hotdog Thioesterase"/>
    <property type="match status" value="1"/>
</dbReference>
<gene>
    <name evidence="1" type="ORF">L0U88_05435</name>
</gene>
<organism evidence="1 2">
    <name type="scientific">Flavihumibacter fluminis</name>
    <dbReference type="NCBI Taxonomy" id="2909236"/>
    <lineage>
        <taxon>Bacteria</taxon>
        <taxon>Pseudomonadati</taxon>
        <taxon>Bacteroidota</taxon>
        <taxon>Chitinophagia</taxon>
        <taxon>Chitinophagales</taxon>
        <taxon>Chitinophagaceae</taxon>
        <taxon>Flavihumibacter</taxon>
    </lineage>
</organism>
<dbReference type="InterPro" id="IPR029069">
    <property type="entry name" value="HotDog_dom_sf"/>
</dbReference>
<evidence type="ECO:0000313" key="2">
    <source>
        <dbReference type="Proteomes" id="UP001200145"/>
    </source>
</evidence>
<dbReference type="RefSeq" id="WP_234864589.1">
    <property type="nucleotide sequence ID" value="NZ_JAKEVY010000001.1"/>
</dbReference>
<proteinExistence type="predicted"/>
<dbReference type="EMBL" id="JAKEVY010000001">
    <property type="protein sequence ID" value="MCF1714062.1"/>
    <property type="molecule type" value="Genomic_DNA"/>
</dbReference>
<comment type="caution">
    <text evidence="1">The sequence shown here is derived from an EMBL/GenBank/DDBJ whole genome shotgun (WGS) entry which is preliminary data.</text>
</comment>
<accession>A0ABS9BEN5</accession>
<protein>
    <submittedName>
        <fullName evidence="1">DUF4442 domain-containing protein</fullName>
    </submittedName>
</protein>